<sequence length="111" mass="12760">MYGENDFSRDVVEKFGSDIAELGEESGMLHTQMGILADAIRCNIPCKNEILNFIESLLSKNDVILEIENAVAISFLELNELSDLKLQQNMPIKLHRLLKEQHFRWLNIQNT</sequence>
<reference evidence="1 2" key="1">
    <citation type="submission" date="2022-10" db="EMBL/GenBank/DDBJ databases">
        <title>Marinomonas transparenta sp. nov. and Marinomonas sargassi sp. nov., isolated from marine alga (Sargassum natans (L.) Gaillon).</title>
        <authorList>
            <person name="Wang Y."/>
        </authorList>
    </citation>
    <scope>NUCLEOTIDE SEQUENCE [LARGE SCALE GENOMIC DNA]</scope>
    <source>
        <strain evidence="1 2">C2222</strain>
    </source>
</reference>
<evidence type="ECO:0000313" key="1">
    <source>
        <dbReference type="EMBL" id="MCV2402878.1"/>
    </source>
</evidence>
<dbReference type="EMBL" id="JAOVZB010000003">
    <property type="protein sequence ID" value="MCV2402878.1"/>
    <property type="molecule type" value="Genomic_DNA"/>
</dbReference>
<gene>
    <name evidence="1" type="ORF">OFY17_08300</name>
</gene>
<accession>A0ABT2YSK9</accession>
<comment type="caution">
    <text evidence="1">The sequence shown here is derived from an EMBL/GenBank/DDBJ whole genome shotgun (WGS) entry which is preliminary data.</text>
</comment>
<name>A0ABT2YSK9_9GAMM</name>
<keyword evidence="2" id="KW-1185">Reference proteome</keyword>
<evidence type="ECO:0000313" key="2">
    <source>
        <dbReference type="Proteomes" id="UP001209713"/>
    </source>
</evidence>
<dbReference type="Proteomes" id="UP001209713">
    <property type="component" value="Unassembled WGS sequence"/>
</dbReference>
<organism evidence="1 2">
    <name type="scientific">Marinomonas sargassi</name>
    <dbReference type="NCBI Taxonomy" id="2984494"/>
    <lineage>
        <taxon>Bacteria</taxon>
        <taxon>Pseudomonadati</taxon>
        <taxon>Pseudomonadota</taxon>
        <taxon>Gammaproteobacteria</taxon>
        <taxon>Oceanospirillales</taxon>
        <taxon>Oceanospirillaceae</taxon>
        <taxon>Marinomonas</taxon>
    </lineage>
</organism>
<dbReference type="RefSeq" id="WP_263530258.1">
    <property type="nucleotide sequence ID" value="NZ_JAOVZB010000003.1"/>
</dbReference>
<protein>
    <submittedName>
        <fullName evidence="1">Uncharacterized protein</fullName>
    </submittedName>
</protein>
<proteinExistence type="predicted"/>